<evidence type="ECO:0000259" key="3">
    <source>
        <dbReference type="PROSITE" id="PS50112"/>
    </source>
</evidence>
<dbReference type="SMART" id="SM00091">
    <property type="entry name" value="PAS"/>
    <property type="match status" value="1"/>
</dbReference>
<dbReference type="PANTHER" id="PTHR46663">
    <property type="entry name" value="DIGUANYLATE CYCLASE DGCT-RELATED"/>
    <property type="match status" value="1"/>
</dbReference>
<dbReference type="InterPro" id="IPR003018">
    <property type="entry name" value="GAF"/>
</dbReference>
<gene>
    <name evidence="5" type="ORF">GHN86_08870</name>
</gene>
<dbReference type="Gene3D" id="3.30.450.20">
    <property type="entry name" value="PAS domain"/>
    <property type="match status" value="1"/>
</dbReference>
<dbReference type="InterPro" id="IPR000014">
    <property type="entry name" value="PAS"/>
</dbReference>
<dbReference type="PROSITE" id="PS50112">
    <property type="entry name" value="PAS"/>
    <property type="match status" value="1"/>
</dbReference>
<dbReference type="FunFam" id="3.30.70.270:FF:000001">
    <property type="entry name" value="Diguanylate cyclase domain protein"/>
    <property type="match status" value="1"/>
</dbReference>
<dbReference type="SUPFAM" id="SSF55781">
    <property type="entry name" value="GAF domain-like"/>
    <property type="match status" value="1"/>
</dbReference>
<dbReference type="InterPro" id="IPR000160">
    <property type="entry name" value="GGDEF_dom"/>
</dbReference>
<dbReference type="GO" id="GO:0005886">
    <property type="term" value="C:plasma membrane"/>
    <property type="evidence" value="ECO:0007669"/>
    <property type="project" value="UniProtKB-SubCell"/>
</dbReference>
<evidence type="ECO:0000256" key="1">
    <source>
        <dbReference type="ARBA" id="ARBA00001946"/>
    </source>
</evidence>
<reference evidence="5" key="1">
    <citation type="submission" date="2019-10" db="EMBL/GenBank/DDBJ databases">
        <title>Evaluation of single-gene subtyping targets for Pseudomonas.</title>
        <authorList>
            <person name="Reichler S.J."/>
            <person name="Orsi R.H."/>
            <person name="Wiedmann M."/>
            <person name="Martin N.H."/>
            <person name="Murphy S.I."/>
        </authorList>
    </citation>
    <scope>NUCLEOTIDE SEQUENCE</scope>
    <source>
        <strain evidence="5">FSL R10-2339</strain>
    </source>
</reference>
<comment type="caution">
    <text evidence="5">The sequence shown here is derived from an EMBL/GenBank/DDBJ whole genome shotgun (WGS) entry which is preliminary data.</text>
</comment>
<evidence type="ECO:0000259" key="4">
    <source>
        <dbReference type="PROSITE" id="PS50887"/>
    </source>
</evidence>
<dbReference type="AlphaFoldDB" id="A0A6A7YWU0"/>
<dbReference type="RefSeq" id="WP_153386451.1">
    <property type="nucleotide sequence ID" value="NZ_WIWC01000010.1"/>
</dbReference>
<dbReference type="Gene3D" id="3.30.70.270">
    <property type="match status" value="1"/>
</dbReference>
<dbReference type="Pfam" id="PF13185">
    <property type="entry name" value="GAF_2"/>
    <property type="match status" value="1"/>
</dbReference>
<evidence type="ECO:0000313" key="5">
    <source>
        <dbReference type="EMBL" id="MQT80165.1"/>
    </source>
</evidence>
<protein>
    <submittedName>
        <fullName evidence="5">Diguanylate cyclase</fullName>
    </submittedName>
</protein>
<dbReference type="PANTHER" id="PTHR46663:SF2">
    <property type="entry name" value="GGDEF DOMAIN-CONTAINING PROTEIN"/>
    <property type="match status" value="1"/>
</dbReference>
<dbReference type="EMBL" id="WIWC01000010">
    <property type="protein sequence ID" value="MQT80165.1"/>
    <property type="molecule type" value="Genomic_DNA"/>
</dbReference>
<organism evidence="5">
    <name type="scientific">Pseudomonas helleri</name>
    <dbReference type="NCBI Taxonomy" id="1608996"/>
    <lineage>
        <taxon>Bacteria</taxon>
        <taxon>Pseudomonadati</taxon>
        <taxon>Pseudomonadota</taxon>
        <taxon>Gammaproteobacteria</taxon>
        <taxon>Pseudomonadales</taxon>
        <taxon>Pseudomonadaceae</taxon>
        <taxon>Pseudomonas</taxon>
    </lineage>
</organism>
<sequence length="426" mass="48452">MDIKGYLSQVSFIDLLLDAICVVDRNGRFVYVSAACERIFGYEQYELIGQPMMELVLPADRERTLQAATEIMAGESKFNFENRYVRKDGRVVHISWSARWSQTYQLRVAVARDITERKHAELRQQAIFAISEAAHGAEDLLELFKRVHLLIGQWLPALNFSVALCDQDQGTISFPYHIDDHKHQQLTEVRQLSEDVISSGQAMLRCSEASCSWLCVPLVTPNGIIGALVVKSSLGDERYSESHKELLQFVSTQVAAAIERKQLINRLQFLAQYDALTQLPNRDFFYQRLKSALARAQREHECLAVLFIDLDHFKAVNDNHGHAVGDALLQQVAHRLKQSVRESDTVARMSGDEFVLILESLRQSEDALIVAEKIRQNLSQPLLIEGQTLSIFPSIGLAVYPEHGEQSRQLLCHADTAMYRDKKMRR</sequence>
<dbReference type="Pfam" id="PF00990">
    <property type="entry name" value="GGDEF"/>
    <property type="match status" value="1"/>
</dbReference>
<dbReference type="InterPro" id="IPR029016">
    <property type="entry name" value="GAF-like_dom_sf"/>
</dbReference>
<dbReference type="SUPFAM" id="SSF55785">
    <property type="entry name" value="PYP-like sensor domain (PAS domain)"/>
    <property type="match status" value="1"/>
</dbReference>
<dbReference type="GO" id="GO:0003824">
    <property type="term" value="F:catalytic activity"/>
    <property type="evidence" value="ECO:0007669"/>
    <property type="project" value="UniProtKB-ARBA"/>
</dbReference>
<dbReference type="InterPro" id="IPR029787">
    <property type="entry name" value="Nucleotide_cyclase"/>
</dbReference>
<dbReference type="SUPFAM" id="SSF55073">
    <property type="entry name" value="Nucleotide cyclase"/>
    <property type="match status" value="1"/>
</dbReference>
<comment type="subcellular location">
    <subcellularLocation>
        <location evidence="2">Cell inner membrane</location>
    </subcellularLocation>
</comment>
<dbReference type="NCBIfam" id="TIGR00229">
    <property type="entry name" value="sensory_box"/>
    <property type="match status" value="1"/>
</dbReference>
<dbReference type="InterPro" id="IPR043128">
    <property type="entry name" value="Rev_trsase/Diguanyl_cyclase"/>
</dbReference>
<dbReference type="GO" id="GO:0006355">
    <property type="term" value="P:regulation of DNA-templated transcription"/>
    <property type="evidence" value="ECO:0007669"/>
    <property type="project" value="InterPro"/>
</dbReference>
<evidence type="ECO:0000256" key="2">
    <source>
        <dbReference type="ARBA" id="ARBA00004533"/>
    </source>
</evidence>
<feature type="domain" description="PAS" evidence="3">
    <location>
        <begin position="13"/>
        <end position="75"/>
    </location>
</feature>
<dbReference type="SMART" id="SM00267">
    <property type="entry name" value="GGDEF"/>
    <property type="match status" value="1"/>
</dbReference>
<dbReference type="CDD" id="cd00130">
    <property type="entry name" value="PAS"/>
    <property type="match status" value="1"/>
</dbReference>
<name>A0A6A7YWU0_9PSED</name>
<feature type="domain" description="GGDEF" evidence="4">
    <location>
        <begin position="301"/>
        <end position="426"/>
    </location>
</feature>
<accession>A0A6A7YWU0</accession>
<dbReference type="PROSITE" id="PS50887">
    <property type="entry name" value="GGDEF"/>
    <property type="match status" value="1"/>
</dbReference>
<proteinExistence type="predicted"/>
<dbReference type="CDD" id="cd01949">
    <property type="entry name" value="GGDEF"/>
    <property type="match status" value="1"/>
</dbReference>
<dbReference type="Pfam" id="PF00989">
    <property type="entry name" value="PAS"/>
    <property type="match status" value="1"/>
</dbReference>
<dbReference type="Gene3D" id="3.30.450.40">
    <property type="match status" value="1"/>
</dbReference>
<dbReference type="InterPro" id="IPR013767">
    <property type="entry name" value="PAS_fold"/>
</dbReference>
<dbReference type="InterPro" id="IPR052163">
    <property type="entry name" value="DGC-Regulatory_Protein"/>
</dbReference>
<comment type="cofactor">
    <cofactor evidence="1">
        <name>Mg(2+)</name>
        <dbReference type="ChEBI" id="CHEBI:18420"/>
    </cofactor>
</comment>
<dbReference type="NCBIfam" id="TIGR00254">
    <property type="entry name" value="GGDEF"/>
    <property type="match status" value="1"/>
</dbReference>
<dbReference type="InterPro" id="IPR035965">
    <property type="entry name" value="PAS-like_dom_sf"/>
</dbReference>